<dbReference type="EMBL" id="MDBP01000031">
    <property type="protein sequence ID" value="PMP16975.1"/>
    <property type="molecule type" value="Genomic_DNA"/>
</dbReference>
<evidence type="ECO:0000313" key="5">
    <source>
        <dbReference type="EMBL" id="PMP16975.1"/>
    </source>
</evidence>
<protein>
    <submittedName>
        <fullName evidence="5">Capsular biosynthesis protein</fullName>
    </submittedName>
    <submittedName>
        <fullName evidence="6">Glycosyltransferase family 61 protein</fullName>
    </submittedName>
</protein>
<sequence>MLLRSLYYLFPRFIRHQYIDSIIFYRHVFFRLISLFKSKENKPEENRFDVRLVGDLELLGGGCEIIQHVSERYASVQGPLLYVDNQECKRSSLEGRLPDTKVVRLSGVQVIGSTDAVISGINMYHHELSLMENIHDLKRPDIFLKYEELEGFDFQISFIREKLTLDGLVVSLLKEHSTNYYHWVTEVIPKLANMMEYIESKDEKITILVEEGTPQQSLSLIELLLSELKNTEYHLCHVKKGQLVYCESLIYCTPLWTSLDNTRSLPNPKKEFFVSSDCLKKVKDKLSKNTLSNNYILKNKKIYLQRENTKLRKLSNVLDLERLLYRKGFDFVDPGSLDFFEQYNLFSQAEVIVGASGAAFTNLLFMKPGSTAISLYPSAQSTNYYVFQPLADVSNVHLIHFLTTPDDNSNSVHGDANVDVKELEKLLEKLDD</sequence>
<evidence type="ECO:0000313" key="7">
    <source>
        <dbReference type="Proteomes" id="UP000235579"/>
    </source>
</evidence>
<accession>A0A2N7NMA6</accession>
<keyword evidence="3" id="KW-0325">Glycoprotein</keyword>
<dbReference type="AlphaFoldDB" id="A0A2N7NMA6"/>
<dbReference type="Proteomes" id="UP000235579">
    <property type="component" value="Unassembled WGS sequence"/>
</dbReference>
<gene>
    <name evidence="5" type="ORF">BCS92_07490</name>
    <name evidence="6" type="ORF">FC057_21110</name>
</gene>
<name>A0A2N7NMA6_9VIBR</name>
<dbReference type="InterPro" id="IPR049625">
    <property type="entry name" value="Glyco_transf_61_cat"/>
</dbReference>
<dbReference type="RefSeq" id="WP_009847942.1">
    <property type="nucleotide sequence ID" value="NZ_MDBP01000031.1"/>
</dbReference>
<dbReference type="GO" id="GO:0016757">
    <property type="term" value="F:glycosyltransferase activity"/>
    <property type="evidence" value="ECO:0007669"/>
    <property type="project" value="UniProtKB-KW"/>
</dbReference>
<reference evidence="6 8" key="4">
    <citation type="submission" date="2019-04" db="EMBL/GenBank/DDBJ databases">
        <title>A reverse ecology approach based on a biological definition of microbial populations.</title>
        <authorList>
            <person name="Arevalo P."/>
            <person name="Vaninsberghe D."/>
            <person name="Elsherbini J."/>
            <person name="Gore J."/>
            <person name="Polz M."/>
        </authorList>
    </citation>
    <scope>NUCLEOTIDE SEQUENCE [LARGE SCALE GENOMIC DNA]</scope>
    <source>
        <strain evidence="6 8">10N.222.45.A8</strain>
    </source>
</reference>
<dbReference type="EMBL" id="SYVV01000039">
    <property type="protein sequence ID" value="TKG28696.1"/>
    <property type="molecule type" value="Genomic_DNA"/>
</dbReference>
<dbReference type="InterPro" id="IPR007657">
    <property type="entry name" value="Glycosyltransferase_61"/>
</dbReference>
<evidence type="ECO:0000256" key="1">
    <source>
        <dbReference type="ARBA" id="ARBA00022676"/>
    </source>
</evidence>
<reference evidence="7" key="1">
    <citation type="submission" date="2016-07" db="EMBL/GenBank/DDBJ databases">
        <title>Nontailed viruses are major unrecognized killers of bacteria in the ocean.</title>
        <authorList>
            <person name="Kauffman K."/>
            <person name="Hussain F."/>
            <person name="Yang J."/>
            <person name="Arevalo P."/>
            <person name="Brown J."/>
            <person name="Cutler M."/>
            <person name="Kelly L."/>
            <person name="Polz M.F."/>
        </authorList>
    </citation>
    <scope>NUCLEOTIDE SEQUENCE [LARGE SCALE GENOMIC DNA]</scope>
    <source>
        <strain evidence="7">10N.222.48.A2</strain>
    </source>
</reference>
<organism evidence="5 7">
    <name type="scientific">Vibrio tasmaniensis</name>
    <dbReference type="NCBI Taxonomy" id="212663"/>
    <lineage>
        <taxon>Bacteria</taxon>
        <taxon>Pseudomonadati</taxon>
        <taxon>Pseudomonadota</taxon>
        <taxon>Gammaproteobacteria</taxon>
        <taxon>Vibrionales</taxon>
        <taxon>Vibrionaceae</taxon>
        <taxon>Vibrio</taxon>
    </lineage>
</organism>
<keyword evidence="1" id="KW-0328">Glycosyltransferase</keyword>
<proteinExistence type="predicted"/>
<dbReference type="Pfam" id="PF04577">
    <property type="entry name" value="Glyco_transf_61"/>
    <property type="match status" value="1"/>
</dbReference>
<comment type="caution">
    <text evidence="5">The sequence shown here is derived from an EMBL/GenBank/DDBJ whole genome shotgun (WGS) entry which is preliminary data.</text>
</comment>
<evidence type="ECO:0000313" key="8">
    <source>
        <dbReference type="Proteomes" id="UP000308018"/>
    </source>
</evidence>
<dbReference type="PANTHER" id="PTHR20961">
    <property type="entry name" value="GLYCOSYLTRANSFERASE"/>
    <property type="match status" value="1"/>
</dbReference>
<evidence type="ECO:0000256" key="3">
    <source>
        <dbReference type="ARBA" id="ARBA00023180"/>
    </source>
</evidence>
<evidence type="ECO:0000313" key="6">
    <source>
        <dbReference type="EMBL" id="TKG28696.1"/>
    </source>
</evidence>
<evidence type="ECO:0000256" key="2">
    <source>
        <dbReference type="ARBA" id="ARBA00022679"/>
    </source>
</evidence>
<dbReference type="Proteomes" id="UP000308018">
    <property type="component" value="Unassembled WGS sequence"/>
</dbReference>
<keyword evidence="2" id="KW-0808">Transferase</keyword>
<reference evidence="5" key="3">
    <citation type="journal article" date="2018" name="Nature">
        <title>A major lineage of non-tailed dsDNA viruses as unrecognized killers of marine bacteria.</title>
        <authorList>
            <person name="Kauffman K.M."/>
            <person name="Hussain F.A."/>
            <person name="Yang J."/>
            <person name="Arevalo P."/>
            <person name="Brown J.M."/>
            <person name="Chang W.K."/>
            <person name="VanInsberghe D."/>
            <person name="Elsherbini J."/>
            <person name="Sharma R.S."/>
            <person name="Cutler M.B."/>
            <person name="Kelly L."/>
            <person name="Polz M.F."/>
        </authorList>
    </citation>
    <scope>NUCLEOTIDE SEQUENCE</scope>
    <source>
        <strain evidence="5">10N.222.48.A2</strain>
    </source>
</reference>
<feature type="domain" description="Glycosyltransferase 61 catalytic" evidence="4">
    <location>
        <begin position="180"/>
        <end position="372"/>
    </location>
</feature>
<reference evidence="5" key="2">
    <citation type="submission" date="2016-07" db="EMBL/GenBank/DDBJ databases">
        <authorList>
            <person name="Wan K."/>
            <person name="Booth B."/>
            <person name="Spirohn K."/>
            <person name="Hao T."/>
            <person name="Hu Y."/>
            <person name="Calderwood M."/>
            <person name="Hill D."/>
            <person name="Mohr S."/>
            <person name="Vidal M."/>
            <person name="Celniker S."/>
            <person name="Perrimon N."/>
        </authorList>
    </citation>
    <scope>NUCLEOTIDE SEQUENCE</scope>
    <source>
        <strain evidence="5">10N.222.48.A2</strain>
    </source>
</reference>
<evidence type="ECO:0000259" key="4">
    <source>
        <dbReference type="Pfam" id="PF04577"/>
    </source>
</evidence>